<evidence type="ECO:0000256" key="5">
    <source>
        <dbReference type="SAM" id="MobiDB-lite"/>
    </source>
</evidence>
<dbReference type="InterPro" id="IPR027267">
    <property type="entry name" value="AH/BAR_dom_sf"/>
</dbReference>
<feature type="region of interest" description="Disordered" evidence="5">
    <location>
        <begin position="166"/>
        <end position="362"/>
    </location>
</feature>
<evidence type="ECO:0000313" key="7">
    <source>
        <dbReference type="EMBL" id="WAR04877.1"/>
    </source>
</evidence>
<dbReference type="InterPro" id="IPR004148">
    <property type="entry name" value="BAR_dom"/>
</dbReference>
<evidence type="ECO:0000313" key="8">
    <source>
        <dbReference type="Proteomes" id="UP001164746"/>
    </source>
</evidence>
<name>A0ABY7E7F1_MYAAR</name>
<dbReference type="SMART" id="SM00326">
    <property type="entry name" value="SH3"/>
    <property type="match status" value="1"/>
</dbReference>
<dbReference type="PRINTS" id="PR01251">
    <property type="entry name" value="AMPHIPHYSIN"/>
</dbReference>
<dbReference type="PANTHER" id="PTHR46514">
    <property type="entry name" value="AMPHIPHYSIN"/>
    <property type="match status" value="1"/>
</dbReference>
<sequence length="429" mass="48374">MKTKMAENSKGGILNKTEKFLRRRKTKVLQSLGKTGRTKDDTDFIEGCQRLERQQETAVKLQKDLRNYVHHARAMATASKTFYSTVSEAYEPEWENHAQLTEILNNMDVLWMDYIQKLQDHVQEPLTKYLTNFPGIKAQEDLEQAQKIYDDLNNELHQELPEFYDRSDENLNNGHSSGPESPGPSPTSPSEYENQEFTKKEETESQDIAGGTKEEEAEATTKIVMEKSEPVAAVRSSIRTEAVKDSAAEDIKASESTQDDNKETEESRAAASSDKVDEDVNKEDTETTAIDEKKPESTVNGDLDDIGAPPPVPSTPPPVEDSDEAKPDKTNDDDDDDEDDSKPDTDNFYEVPPPAKPVDNDLPDRYLYTVVATHAYKGEDDDELTFDSQEIVYVIDYDDPDEQDPGWLMGVRKVDGQKGVFPENFTKKV</sequence>
<organism evidence="7 8">
    <name type="scientific">Mya arenaria</name>
    <name type="common">Soft-shell clam</name>
    <dbReference type="NCBI Taxonomy" id="6604"/>
    <lineage>
        <taxon>Eukaryota</taxon>
        <taxon>Metazoa</taxon>
        <taxon>Spiralia</taxon>
        <taxon>Lophotrochozoa</taxon>
        <taxon>Mollusca</taxon>
        <taxon>Bivalvia</taxon>
        <taxon>Autobranchia</taxon>
        <taxon>Heteroconchia</taxon>
        <taxon>Euheterodonta</taxon>
        <taxon>Imparidentia</taxon>
        <taxon>Neoheterodontei</taxon>
        <taxon>Myida</taxon>
        <taxon>Myoidea</taxon>
        <taxon>Myidae</taxon>
        <taxon>Mya</taxon>
    </lineage>
</organism>
<dbReference type="Gene3D" id="1.20.1270.60">
    <property type="entry name" value="Arfaptin homology (AH) domain/BAR domain"/>
    <property type="match status" value="2"/>
</dbReference>
<feature type="domain" description="SH3" evidence="6">
    <location>
        <begin position="365"/>
        <end position="429"/>
    </location>
</feature>
<feature type="compositionally biased region" description="Basic and acidic residues" evidence="5">
    <location>
        <begin position="241"/>
        <end position="296"/>
    </location>
</feature>
<evidence type="ECO:0000256" key="2">
    <source>
        <dbReference type="ARBA" id="ARBA00022443"/>
    </source>
</evidence>
<dbReference type="InterPro" id="IPR003005">
    <property type="entry name" value="Amphiphysin"/>
</dbReference>
<dbReference type="SUPFAM" id="SSF103657">
    <property type="entry name" value="BAR/IMD domain-like"/>
    <property type="match status" value="1"/>
</dbReference>
<reference evidence="7" key="1">
    <citation type="submission" date="2022-11" db="EMBL/GenBank/DDBJ databases">
        <title>Centuries of genome instability and evolution in soft-shell clam transmissible cancer (bioRxiv).</title>
        <authorList>
            <person name="Hart S.F.M."/>
            <person name="Yonemitsu M.A."/>
            <person name="Giersch R.M."/>
            <person name="Beal B.F."/>
            <person name="Arriagada G."/>
            <person name="Davis B.W."/>
            <person name="Ostrander E.A."/>
            <person name="Goff S.P."/>
            <person name="Metzger M.J."/>
        </authorList>
    </citation>
    <scope>NUCLEOTIDE SEQUENCE</scope>
    <source>
        <strain evidence="7">MELC-2E11</strain>
        <tissue evidence="7">Siphon/mantle</tissue>
    </source>
</reference>
<gene>
    <name evidence="7" type="ORF">MAR_020246</name>
</gene>
<dbReference type="Pfam" id="PF03114">
    <property type="entry name" value="BAR"/>
    <property type="match status" value="1"/>
</dbReference>
<dbReference type="InterPro" id="IPR036028">
    <property type="entry name" value="SH3-like_dom_sf"/>
</dbReference>
<feature type="compositionally biased region" description="Pro residues" evidence="5">
    <location>
        <begin position="308"/>
        <end position="319"/>
    </location>
</feature>
<evidence type="ECO:0000256" key="3">
    <source>
        <dbReference type="ARBA" id="ARBA00022490"/>
    </source>
</evidence>
<dbReference type="EMBL" id="CP111016">
    <property type="protein sequence ID" value="WAR04877.1"/>
    <property type="molecule type" value="Genomic_DNA"/>
</dbReference>
<dbReference type="Proteomes" id="UP001164746">
    <property type="component" value="Chromosome 5"/>
</dbReference>
<evidence type="ECO:0000256" key="4">
    <source>
        <dbReference type="PROSITE-ProRule" id="PRU00192"/>
    </source>
</evidence>
<keyword evidence="2 4" id="KW-0728">SH3 domain</keyword>
<dbReference type="PANTHER" id="PTHR46514:SF3">
    <property type="entry name" value="AMPHIPHYSIN"/>
    <property type="match status" value="1"/>
</dbReference>
<dbReference type="SUPFAM" id="SSF50044">
    <property type="entry name" value="SH3-domain"/>
    <property type="match status" value="1"/>
</dbReference>
<comment type="subcellular location">
    <subcellularLocation>
        <location evidence="1">Cytoplasm</location>
    </subcellularLocation>
</comment>
<keyword evidence="8" id="KW-1185">Reference proteome</keyword>
<evidence type="ECO:0000259" key="6">
    <source>
        <dbReference type="PROSITE" id="PS50002"/>
    </source>
</evidence>
<dbReference type="PROSITE" id="PS50002">
    <property type="entry name" value="SH3"/>
    <property type="match status" value="1"/>
</dbReference>
<keyword evidence="3" id="KW-0963">Cytoplasm</keyword>
<feature type="compositionally biased region" description="Acidic residues" evidence="5">
    <location>
        <begin position="331"/>
        <end position="341"/>
    </location>
</feature>
<protein>
    <submittedName>
        <fullName evidence="7">BIN1-like protein</fullName>
    </submittedName>
</protein>
<accession>A0ABY7E7F1</accession>
<evidence type="ECO:0000256" key="1">
    <source>
        <dbReference type="ARBA" id="ARBA00004496"/>
    </source>
</evidence>
<dbReference type="InterPro" id="IPR001452">
    <property type="entry name" value="SH3_domain"/>
</dbReference>
<dbReference type="SMART" id="SM00721">
    <property type="entry name" value="BAR"/>
    <property type="match status" value="1"/>
</dbReference>
<dbReference type="Gene3D" id="2.30.30.40">
    <property type="entry name" value="SH3 Domains"/>
    <property type="match status" value="1"/>
</dbReference>
<proteinExistence type="predicted"/>
<dbReference type="Pfam" id="PF14604">
    <property type="entry name" value="SH3_9"/>
    <property type="match status" value="1"/>
</dbReference>